<dbReference type="NCBIfam" id="TIGR02436">
    <property type="entry name" value="four helix bundle protein"/>
    <property type="match status" value="1"/>
</dbReference>
<dbReference type="CDD" id="cd16377">
    <property type="entry name" value="23S_rRNA_IVP_like"/>
    <property type="match status" value="1"/>
</dbReference>
<reference evidence="2" key="1">
    <citation type="submission" date="2017-09" db="EMBL/GenBank/DDBJ databases">
        <title>Depth-based differentiation of microbial function through sediment-hosted aquifers and enrichment of novel symbionts in the deep terrestrial subsurface.</title>
        <authorList>
            <person name="Probst A.J."/>
            <person name="Ladd B."/>
            <person name="Jarett J.K."/>
            <person name="Geller-Mcgrath D.E."/>
            <person name="Sieber C.M.K."/>
            <person name="Emerson J.B."/>
            <person name="Anantharaman K."/>
            <person name="Thomas B.C."/>
            <person name="Malmstrom R."/>
            <person name="Stieglmeier M."/>
            <person name="Klingl A."/>
            <person name="Woyke T."/>
            <person name="Ryan C.M."/>
            <person name="Banfield J.F."/>
        </authorList>
    </citation>
    <scope>NUCLEOTIDE SEQUENCE [LARGE SCALE GENOMIC DNA]</scope>
</reference>
<comment type="caution">
    <text evidence="1">The sequence shown here is derived from an EMBL/GenBank/DDBJ whole genome shotgun (WGS) entry which is preliminary data.</text>
</comment>
<dbReference type="InterPro" id="IPR012657">
    <property type="entry name" value="23S_rRNA-intervening_sequence"/>
</dbReference>
<gene>
    <name evidence="1" type="ORF">COT80_01555</name>
</gene>
<dbReference type="Pfam" id="PF05635">
    <property type="entry name" value="23S_rRNA_IVP"/>
    <property type="match status" value="1"/>
</dbReference>
<evidence type="ECO:0000313" key="1">
    <source>
        <dbReference type="EMBL" id="PIS06238.1"/>
    </source>
</evidence>
<dbReference type="Proteomes" id="UP000229056">
    <property type="component" value="Unassembled WGS sequence"/>
</dbReference>
<dbReference type="SUPFAM" id="SSF158446">
    <property type="entry name" value="IVS-encoded protein-like"/>
    <property type="match status" value="1"/>
</dbReference>
<accession>A0A2H0W4F9</accession>
<protein>
    <submittedName>
        <fullName evidence="1">Four helix bundle protein</fullName>
    </submittedName>
</protein>
<proteinExistence type="predicted"/>
<dbReference type="PANTHER" id="PTHR38471">
    <property type="entry name" value="FOUR HELIX BUNDLE PROTEIN"/>
    <property type="match status" value="1"/>
</dbReference>
<dbReference type="Gene3D" id="1.20.1440.60">
    <property type="entry name" value="23S rRNA-intervening sequence"/>
    <property type="match status" value="1"/>
</dbReference>
<name>A0A2H0W4F9_9BACT</name>
<sequence length="115" mass="13726">MNFHDDLKITMHKYVKMIYNITKSFPKDELYGITSQIRRSSMSVILNYIEGYARRKGVNCKVYINFLEISYGSLKESKYLLYFSYEQGLIKEIDYKEILKLNDKVGKMLWSIIKK</sequence>
<dbReference type="EMBL" id="PEZY01000005">
    <property type="protein sequence ID" value="PIS06238.1"/>
    <property type="molecule type" value="Genomic_DNA"/>
</dbReference>
<dbReference type="PANTHER" id="PTHR38471:SF2">
    <property type="entry name" value="FOUR HELIX BUNDLE PROTEIN"/>
    <property type="match status" value="1"/>
</dbReference>
<organism evidence="1 2">
    <name type="scientific">Candidatus Buchananbacteria bacterium CG10_big_fil_rev_8_21_14_0_10_33_19</name>
    <dbReference type="NCBI Taxonomy" id="1974525"/>
    <lineage>
        <taxon>Bacteria</taxon>
        <taxon>Candidatus Buchananiibacteriota</taxon>
    </lineage>
</organism>
<dbReference type="AlphaFoldDB" id="A0A2H0W4F9"/>
<evidence type="ECO:0000313" key="2">
    <source>
        <dbReference type="Proteomes" id="UP000229056"/>
    </source>
</evidence>
<dbReference type="InterPro" id="IPR036583">
    <property type="entry name" value="23S_rRNA_IVS_sf"/>
</dbReference>